<evidence type="ECO:0000256" key="7">
    <source>
        <dbReference type="ARBA" id="ARBA00023163"/>
    </source>
</evidence>
<organism evidence="13 14">
    <name type="scientific">Arsenophonus nasoniae</name>
    <name type="common">son-killer infecting Nasonia vitripennis</name>
    <dbReference type="NCBI Taxonomy" id="638"/>
    <lineage>
        <taxon>Bacteria</taxon>
        <taxon>Pseudomonadati</taxon>
        <taxon>Pseudomonadota</taxon>
        <taxon>Gammaproteobacteria</taxon>
        <taxon>Enterobacterales</taxon>
        <taxon>Morganellaceae</taxon>
        <taxon>Arsenophonus</taxon>
    </lineage>
</organism>
<dbReference type="Proteomes" id="UP001177595">
    <property type="component" value="Chromosome"/>
</dbReference>
<dbReference type="HAMAP" id="MF_00366">
    <property type="entry name" value="RNApol_bact_RpoZ"/>
    <property type="match status" value="1"/>
</dbReference>
<evidence type="ECO:0000256" key="6">
    <source>
        <dbReference type="ARBA" id="ARBA00022695"/>
    </source>
</evidence>
<dbReference type="SUPFAM" id="SSF63562">
    <property type="entry name" value="RPB6/omega subunit-like"/>
    <property type="match status" value="1"/>
</dbReference>
<evidence type="ECO:0000313" key="14">
    <source>
        <dbReference type="Proteomes" id="UP001177595"/>
    </source>
</evidence>
<sequence length="91" mass="10240">MARVTVQDAVEKIGNRFDLVLVAARRARQLQIKGKSPLVKEENDKVTVISLREIESGLINAQILDVRKRQEEQEQEAAEMQAVSAIAEGRR</sequence>
<dbReference type="GO" id="GO:0003677">
    <property type="term" value="F:DNA binding"/>
    <property type="evidence" value="ECO:0007669"/>
    <property type="project" value="UniProtKB-UniRule"/>
</dbReference>
<reference evidence="13" key="1">
    <citation type="submission" date="2023-04" db="EMBL/GenBank/DDBJ databases">
        <title>Genome dynamics across the evolutionary transition to endosymbiosis.</title>
        <authorList>
            <person name="Siozios S."/>
            <person name="Nadal-Jimenez P."/>
            <person name="Azagi T."/>
            <person name="Sprong H."/>
            <person name="Frost C.L."/>
            <person name="Parratt S.R."/>
            <person name="Taylor G."/>
            <person name="Brettell L."/>
            <person name="Lew K.C."/>
            <person name="Croft L."/>
            <person name="King K.C."/>
            <person name="Brockhurst M.A."/>
            <person name="Hypsa V."/>
            <person name="Novakova E."/>
            <person name="Darby A.C."/>
            <person name="Hurst G.D.D."/>
        </authorList>
    </citation>
    <scope>NUCLEOTIDE SEQUENCE</scope>
    <source>
        <strain evidence="13">APv</strain>
    </source>
</reference>
<dbReference type="RefSeq" id="WP_280624971.1">
    <property type="nucleotide sequence ID" value="NZ_CP123504.1"/>
</dbReference>
<dbReference type="PANTHER" id="PTHR34476:SF1">
    <property type="entry name" value="DNA-DIRECTED RNA POLYMERASE SUBUNIT OMEGA"/>
    <property type="match status" value="1"/>
</dbReference>
<dbReference type="EMBL" id="CP123504">
    <property type="protein sequence ID" value="WGM01477.1"/>
    <property type="molecule type" value="Genomic_DNA"/>
</dbReference>
<keyword evidence="7 11" id="KW-0804">Transcription</keyword>
<dbReference type="InterPro" id="IPR003716">
    <property type="entry name" value="DNA-dir_RNA_pol_omega"/>
</dbReference>
<evidence type="ECO:0000256" key="1">
    <source>
        <dbReference type="ARBA" id="ARBA00006711"/>
    </source>
</evidence>
<keyword evidence="4 11" id="KW-0240">DNA-directed RNA polymerase</keyword>
<dbReference type="EC" id="2.7.7.6" evidence="2 11"/>
<dbReference type="InterPro" id="IPR036161">
    <property type="entry name" value="RPB6/omega-like_sf"/>
</dbReference>
<dbReference type="AlphaFoldDB" id="A0AA95K6H3"/>
<dbReference type="PANTHER" id="PTHR34476">
    <property type="entry name" value="DNA-DIRECTED RNA POLYMERASE SUBUNIT OMEGA"/>
    <property type="match status" value="1"/>
</dbReference>
<protein>
    <recommendedName>
        <fullName evidence="3 11">DNA-directed RNA polymerase subunit omega</fullName>
        <shortName evidence="11">RNAP omega subunit</shortName>
        <ecNumber evidence="2 11">2.7.7.6</ecNumber>
    </recommendedName>
    <alternativeName>
        <fullName evidence="9 11">RNA polymerase omega subunit</fullName>
    </alternativeName>
    <alternativeName>
        <fullName evidence="8 11">Transcriptase subunit omega</fullName>
    </alternativeName>
</protein>
<accession>A0AA95K6H3</accession>
<evidence type="ECO:0000256" key="2">
    <source>
        <dbReference type="ARBA" id="ARBA00012418"/>
    </source>
</evidence>
<keyword evidence="6 11" id="KW-0548">Nucleotidyltransferase</keyword>
<keyword evidence="12" id="KW-0175">Coiled coil</keyword>
<dbReference type="Gene3D" id="3.90.940.10">
    <property type="match status" value="1"/>
</dbReference>
<comment type="similarity">
    <text evidence="1 11">Belongs to the RNA polymerase subunit omega family.</text>
</comment>
<gene>
    <name evidence="11 13" type="primary">rpoZ</name>
    <name evidence="13" type="ORF">QE210_17020</name>
</gene>
<comment type="function">
    <text evidence="11">Promotes RNA polymerase assembly. Latches the N- and C-terminal regions of the beta' subunit thereby facilitating its interaction with the beta and alpha subunits.</text>
</comment>
<dbReference type="GO" id="GO:0000428">
    <property type="term" value="C:DNA-directed RNA polymerase complex"/>
    <property type="evidence" value="ECO:0007669"/>
    <property type="project" value="UniProtKB-KW"/>
</dbReference>
<evidence type="ECO:0000256" key="9">
    <source>
        <dbReference type="ARBA" id="ARBA00030998"/>
    </source>
</evidence>
<feature type="coiled-coil region" evidence="12">
    <location>
        <begin position="61"/>
        <end position="88"/>
    </location>
</feature>
<dbReference type="SMART" id="SM01409">
    <property type="entry name" value="RNA_pol_Rpb6"/>
    <property type="match status" value="1"/>
</dbReference>
<dbReference type="GO" id="GO:0006351">
    <property type="term" value="P:DNA-templated transcription"/>
    <property type="evidence" value="ECO:0007669"/>
    <property type="project" value="UniProtKB-UniRule"/>
</dbReference>
<evidence type="ECO:0000256" key="11">
    <source>
        <dbReference type="HAMAP-Rule" id="MF_00366"/>
    </source>
</evidence>
<dbReference type="InterPro" id="IPR006110">
    <property type="entry name" value="Pol_omega/Rpo6/RPB6"/>
</dbReference>
<comment type="subunit">
    <text evidence="11">The RNAP catalytic core consists of 2 alpha, 1 beta, 1 beta' and 1 omega subunit. When a sigma factor is associated with the core the holoenzyme is formed, which can initiate transcription.</text>
</comment>
<comment type="catalytic activity">
    <reaction evidence="10 11">
        <text>RNA(n) + a ribonucleoside 5'-triphosphate = RNA(n+1) + diphosphate</text>
        <dbReference type="Rhea" id="RHEA:21248"/>
        <dbReference type="Rhea" id="RHEA-COMP:14527"/>
        <dbReference type="Rhea" id="RHEA-COMP:17342"/>
        <dbReference type="ChEBI" id="CHEBI:33019"/>
        <dbReference type="ChEBI" id="CHEBI:61557"/>
        <dbReference type="ChEBI" id="CHEBI:140395"/>
        <dbReference type="EC" id="2.7.7.6"/>
    </reaction>
</comment>
<keyword evidence="5 11" id="KW-0808">Transferase</keyword>
<evidence type="ECO:0000256" key="5">
    <source>
        <dbReference type="ARBA" id="ARBA00022679"/>
    </source>
</evidence>
<evidence type="ECO:0000256" key="10">
    <source>
        <dbReference type="ARBA" id="ARBA00048552"/>
    </source>
</evidence>
<dbReference type="GO" id="GO:0003899">
    <property type="term" value="F:DNA-directed RNA polymerase activity"/>
    <property type="evidence" value="ECO:0007669"/>
    <property type="project" value="UniProtKB-UniRule"/>
</dbReference>
<dbReference type="Pfam" id="PF01192">
    <property type="entry name" value="RNA_pol_Rpb6"/>
    <property type="match status" value="1"/>
</dbReference>
<dbReference type="NCBIfam" id="TIGR00690">
    <property type="entry name" value="rpoZ"/>
    <property type="match status" value="1"/>
</dbReference>
<name>A0AA95K6H3_9GAMM</name>
<proteinExistence type="inferred from homology"/>
<evidence type="ECO:0000256" key="8">
    <source>
        <dbReference type="ARBA" id="ARBA00029924"/>
    </source>
</evidence>
<evidence type="ECO:0000256" key="4">
    <source>
        <dbReference type="ARBA" id="ARBA00022478"/>
    </source>
</evidence>
<evidence type="ECO:0000256" key="12">
    <source>
        <dbReference type="SAM" id="Coils"/>
    </source>
</evidence>
<evidence type="ECO:0000313" key="13">
    <source>
        <dbReference type="EMBL" id="WGM01477.1"/>
    </source>
</evidence>
<evidence type="ECO:0000256" key="3">
    <source>
        <dbReference type="ARBA" id="ARBA00013725"/>
    </source>
</evidence>